<feature type="domain" description="Major facilitator superfamily (MFS) profile" evidence="5">
    <location>
        <begin position="22"/>
        <end position="406"/>
    </location>
</feature>
<feature type="transmembrane region" description="Helical" evidence="4">
    <location>
        <begin position="383"/>
        <end position="401"/>
    </location>
</feature>
<feature type="transmembrane region" description="Helical" evidence="4">
    <location>
        <begin position="291"/>
        <end position="311"/>
    </location>
</feature>
<dbReference type="InterPro" id="IPR050327">
    <property type="entry name" value="Proton-linked_MCT"/>
</dbReference>
<dbReference type="GO" id="GO:0022857">
    <property type="term" value="F:transmembrane transporter activity"/>
    <property type="evidence" value="ECO:0007669"/>
    <property type="project" value="InterPro"/>
</dbReference>
<name>A0A1X7FD03_9HYPH</name>
<dbReference type="InterPro" id="IPR011701">
    <property type="entry name" value="MFS"/>
</dbReference>
<dbReference type="PANTHER" id="PTHR11360">
    <property type="entry name" value="MONOCARBOXYLATE TRANSPORTER"/>
    <property type="match status" value="1"/>
</dbReference>
<dbReference type="SUPFAM" id="SSF103473">
    <property type="entry name" value="MFS general substrate transporter"/>
    <property type="match status" value="1"/>
</dbReference>
<dbReference type="InterPro" id="IPR020846">
    <property type="entry name" value="MFS_dom"/>
</dbReference>
<dbReference type="STRING" id="464029.SAMN02982989_2704"/>
<feature type="transmembrane region" description="Helical" evidence="4">
    <location>
        <begin position="227"/>
        <end position="249"/>
    </location>
</feature>
<dbReference type="EMBL" id="FXAF01000006">
    <property type="protein sequence ID" value="SMF50104.1"/>
    <property type="molecule type" value="Genomic_DNA"/>
</dbReference>
<dbReference type="CDD" id="cd17355">
    <property type="entry name" value="MFS_YcxA_like"/>
    <property type="match status" value="1"/>
</dbReference>
<feature type="transmembrane region" description="Helical" evidence="4">
    <location>
        <begin position="111"/>
        <end position="134"/>
    </location>
</feature>
<keyword evidence="1 4" id="KW-0812">Transmembrane</keyword>
<dbReference type="PROSITE" id="PS50850">
    <property type="entry name" value="MFS"/>
    <property type="match status" value="1"/>
</dbReference>
<feature type="transmembrane region" description="Helical" evidence="4">
    <location>
        <begin position="317"/>
        <end position="341"/>
    </location>
</feature>
<feature type="transmembrane region" description="Helical" evidence="4">
    <location>
        <begin position="146"/>
        <end position="166"/>
    </location>
</feature>
<evidence type="ECO:0000256" key="1">
    <source>
        <dbReference type="ARBA" id="ARBA00022692"/>
    </source>
</evidence>
<dbReference type="Gene3D" id="1.20.1250.20">
    <property type="entry name" value="MFS general substrate transporter like domains"/>
    <property type="match status" value="1"/>
</dbReference>
<dbReference type="OrthoDB" id="146345at2"/>
<accession>A0A1X7FD03</accession>
<proteinExistence type="predicted"/>
<evidence type="ECO:0000256" key="4">
    <source>
        <dbReference type="SAM" id="Phobius"/>
    </source>
</evidence>
<reference evidence="7" key="1">
    <citation type="submission" date="2017-04" db="EMBL/GenBank/DDBJ databases">
        <authorList>
            <person name="Varghese N."/>
            <person name="Submissions S."/>
        </authorList>
    </citation>
    <scope>NUCLEOTIDE SEQUENCE [LARGE SCALE GENOMIC DNA]</scope>
    <source>
        <strain evidence="7">B4P</strain>
    </source>
</reference>
<sequence length="417" mass="44134">MPQPMPQSRPGAARASMPWLIILAGASIAMLTFGPRSAMGFFQLPMLADTGWDRSTFGLAMAIQNLAWGLGQPLFGALADKYGTGRVLTFSGLLYAAGLFLMSTAHSVPVLHLSGGIMIGLAVGAGSFGTILSAFARNVTPEQRSLAFGIGTAAGSAGMFLFAPLSQALISTYGWSDSLVVMGFMMLAIPVLALPLRGNAKSGTQSGSEIDQTVGQALREAFGHQSYLLLTSGFFVCGFQVAFITAHFPAYLGDIGIDARYAVIAMAAIGFFNIIGSFSAGIIGQHYSKPYFLAYIYLARSVAVTAFLILPQTPLSVIVFAVVMGLLWLSTVPPTNALVAIMFGTRHLGLLGGIVFLSHQVGSFLGVWMGGFLYDRFGSYDPVWWLGVALGIFAAIVHWPIQEKPVGRPMPAAQPAE</sequence>
<feature type="transmembrane region" description="Helical" evidence="4">
    <location>
        <begin position="261"/>
        <end position="284"/>
    </location>
</feature>
<dbReference type="Proteomes" id="UP000192903">
    <property type="component" value="Unassembled WGS sequence"/>
</dbReference>
<keyword evidence="3 4" id="KW-0472">Membrane</keyword>
<evidence type="ECO:0000256" key="3">
    <source>
        <dbReference type="ARBA" id="ARBA00023136"/>
    </source>
</evidence>
<dbReference type="Pfam" id="PF07690">
    <property type="entry name" value="MFS_1"/>
    <property type="match status" value="1"/>
</dbReference>
<dbReference type="PANTHER" id="PTHR11360:SF284">
    <property type="entry name" value="EG:103B4.3 PROTEIN-RELATED"/>
    <property type="match status" value="1"/>
</dbReference>
<evidence type="ECO:0000313" key="6">
    <source>
        <dbReference type="EMBL" id="SMF50104.1"/>
    </source>
</evidence>
<feature type="transmembrane region" description="Helical" evidence="4">
    <location>
        <begin position="178"/>
        <end position="196"/>
    </location>
</feature>
<organism evidence="6 7">
    <name type="scientific">Xaviernesmea oryzae</name>
    <dbReference type="NCBI Taxonomy" id="464029"/>
    <lineage>
        <taxon>Bacteria</taxon>
        <taxon>Pseudomonadati</taxon>
        <taxon>Pseudomonadota</taxon>
        <taxon>Alphaproteobacteria</taxon>
        <taxon>Hyphomicrobiales</taxon>
        <taxon>Rhizobiaceae</taxon>
        <taxon>Rhizobium/Agrobacterium group</taxon>
        <taxon>Xaviernesmea</taxon>
    </lineage>
</organism>
<keyword evidence="2 4" id="KW-1133">Transmembrane helix</keyword>
<feature type="transmembrane region" description="Helical" evidence="4">
    <location>
        <begin position="87"/>
        <end position="105"/>
    </location>
</feature>
<feature type="transmembrane region" description="Helical" evidence="4">
    <location>
        <begin position="56"/>
        <end position="75"/>
    </location>
</feature>
<evidence type="ECO:0000313" key="7">
    <source>
        <dbReference type="Proteomes" id="UP000192903"/>
    </source>
</evidence>
<evidence type="ECO:0000259" key="5">
    <source>
        <dbReference type="PROSITE" id="PS50850"/>
    </source>
</evidence>
<dbReference type="InterPro" id="IPR036259">
    <property type="entry name" value="MFS_trans_sf"/>
</dbReference>
<gene>
    <name evidence="6" type="ORF">SAMN02982989_2704</name>
</gene>
<feature type="transmembrane region" description="Helical" evidence="4">
    <location>
        <begin position="348"/>
        <end position="371"/>
    </location>
</feature>
<keyword evidence="7" id="KW-1185">Reference proteome</keyword>
<dbReference type="RefSeq" id="WP_143531627.1">
    <property type="nucleotide sequence ID" value="NZ_FXAF01000006.1"/>
</dbReference>
<evidence type="ECO:0000256" key="2">
    <source>
        <dbReference type="ARBA" id="ARBA00022989"/>
    </source>
</evidence>
<protein>
    <submittedName>
        <fullName evidence="6">Predicted arabinose efflux permease, MFS family</fullName>
    </submittedName>
</protein>
<dbReference type="AlphaFoldDB" id="A0A1X7FD03"/>